<dbReference type="OrthoDB" id="2832510at2759"/>
<keyword evidence="3" id="KW-1185">Reference proteome</keyword>
<sequence>MPLELRLMAKDDAQEAAALLVASYENNAFRAIVYPNGMSKASIDKIVEGRQKAVDDPDKYLLKVVDTDNSDKMAGCAVWEYTKAMTDEDWERARNEALDSYPEARHDILGEFVAKEQDSKRRIMGHTRWFELVALNTLPQYQRRGVGSMLMKWGIEKLEEMNFPIFLVSTDQGYGFYLKHGFKEIERWEADMSQWPPGQGMYKNVFLTRMPSGYAARSS</sequence>
<dbReference type="InterPro" id="IPR016181">
    <property type="entry name" value="Acyl_CoA_acyltransferase"/>
</dbReference>
<evidence type="ECO:0000313" key="2">
    <source>
        <dbReference type="EMBL" id="CAF9936449.1"/>
    </source>
</evidence>
<dbReference type="PANTHER" id="PTHR42791">
    <property type="entry name" value="GNAT FAMILY ACETYLTRANSFERASE"/>
    <property type="match status" value="1"/>
</dbReference>
<dbReference type="Pfam" id="PF00583">
    <property type="entry name" value="Acetyltransf_1"/>
    <property type="match status" value="1"/>
</dbReference>
<name>A0A8H3G7X6_9LECA</name>
<dbReference type="PROSITE" id="PS51186">
    <property type="entry name" value="GNAT"/>
    <property type="match status" value="1"/>
</dbReference>
<dbReference type="Proteomes" id="UP000664534">
    <property type="component" value="Unassembled WGS sequence"/>
</dbReference>
<dbReference type="EMBL" id="CAJPDT010000091">
    <property type="protein sequence ID" value="CAF9936449.1"/>
    <property type="molecule type" value="Genomic_DNA"/>
</dbReference>
<feature type="domain" description="N-acetyltransferase" evidence="1">
    <location>
        <begin position="80"/>
        <end position="208"/>
    </location>
</feature>
<gene>
    <name evidence="2" type="ORF">IMSHALPRED_010759</name>
</gene>
<evidence type="ECO:0000313" key="3">
    <source>
        <dbReference type="Proteomes" id="UP000664534"/>
    </source>
</evidence>
<comment type="caution">
    <text evidence="2">The sequence shown here is derived from an EMBL/GenBank/DDBJ whole genome shotgun (WGS) entry which is preliminary data.</text>
</comment>
<dbReference type="GO" id="GO:0016747">
    <property type="term" value="F:acyltransferase activity, transferring groups other than amino-acyl groups"/>
    <property type="evidence" value="ECO:0007669"/>
    <property type="project" value="InterPro"/>
</dbReference>
<dbReference type="InterPro" id="IPR000182">
    <property type="entry name" value="GNAT_dom"/>
</dbReference>
<reference evidence="2" key="1">
    <citation type="submission" date="2021-03" db="EMBL/GenBank/DDBJ databases">
        <authorList>
            <person name="Tagirdzhanova G."/>
        </authorList>
    </citation>
    <scope>NUCLEOTIDE SEQUENCE</scope>
</reference>
<accession>A0A8H3G7X6</accession>
<dbReference type="SUPFAM" id="SSF55729">
    <property type="entry name" value="Acyl-CoA N-acyltransferases (Nat)"/>
    <property type="match status" value="1"/>
</dbReference>
<dbReference type="AlphaFoldDB" id="A0A8H3G7X6"/>
<dbReference type="CDD" id="cd04301">
    <property type="entry name" value="NAT_SF"/>
    <property type="match status" value="1"/>
</dbReference>
<organism evidence="2 3">
    <name type="scientific">Imshaugia aleurites</name>
    <dbReference type="NCBI Taxonomy" id="172621"/>
    <lineage>
        <taxon>Eukaryota</taxon>
        <taxon>Fungi</taxon>
        <taxon>Dikarya</taxon>
        <taxon>Ascomycota</taxon>
        <taxon>Pezizomycotina</taxon>
        <taxon>Lecanoromycetes</taxon>
        <taxon>OSLEUM clade</taxon>
        <taxon>Lecanoromycetidae</taxon>
        <taxon>Lecanorales</taxon>
        <taxon>Lecanorineae</taxon>
        <taxon>Parmeliaceae</taxon>
        <taxon>Imshaugia</taxon>
    </lineage>
</organism>
<evidence type="ECO:0000259" key="1">
    <source>
        <dbReference type="PROSITE" id="PS51186"/>
    </source>
</evidence>
<proteinExistence type="predicted"/>
<dbReference type="PANTHER" id="PTHR42791:SF14">
    <property type="entry name" value="N-ACETYLTRANSFERASE DOMAIN-CONTAINING PROTEIN"/>
    <property type="match status" value="1"/>
</dbReference>
<dbReference type="InterPro" id="IPR052523">
    <property type="entry name" value="Trichothecene_AcTrans"/>
</dbReference>
<protein>
    <recommendedName>
        <fullName evidence="1">N-acetyltransferase domain-containing protein</fullName>
    </recommendedName>
</protein>
<dbReference type="Gene3D" id="3.40.630.30">
    <property type="match status" value="1"/>
</dbReference>